<evidence type="ECO:0000256" key="3">
    <source>
        <dbReference type="SAM" id="SignalP"/>
    </source>
</evidence>
<feature type="domain" description="YknX-like C-terminal permuted SH3-like" evidence="6">
    <location>
        <begin position="333"/>
        <end position="399"/>
    </location>
</feature>
<feature type="signal peptide" evidence="3">
    <location>
        <begin position="1"/>
        <end position="34"/>
    </location>
</feature>
<dbReference type="InterPro" id="IPR006143">
    <property type="entry name" value="RND_pump_MFP"/>
</dbReference>
<dbReference type="Gene3D" id="2.40.30.170">
    <property type="match status" value="1"/>
</dbReference>
<reference evidence="7 8" key="1">
    <citation type="journal article" date="2017" name="Int J Environ Stud">
        <title>Does the Miocene-Pliocene relict legume Oxytropis triphylla form nitrogen-fixing nodules with a combination of bacterial strains?</title>
        <authorList>
            <person name="Safronova V."/>
            <person name="Belimov A."/>
            <person name="Sazanova A."/>
            <person name="Kuznetsova I."/>
            <person name="Popova J."/>
            <person name="Andronov E."/>
            <person name="Verkhozina A."/>
            <person name="Tikhonovich I."/>
        </authorList>
    </citation>
    <scope>NUCLEOTIDE SEQUENCE [LARGE SCALE GENOMIC DNA]</scope>
    <source>
        <strain evidence="7 8">Tri-38</strain>
    </source>
</reference>
<dbReference type="SUPFAM" id="SSF111369">
    <property type="entry name" value="HlyD-like secretion proteins"/>
    <property type="match status" value="1"/>
</dbReference>
<organism evidence="7 8">
    <name type="scientific">Phyllobacterium zundukense</name>
    <dbReference type="NCBI Taxonomy" id="1867719"/>
    <lineage>
        <taxon>Bacteria</taxon>
        <taxon>Pseudomonadati</taxon>
        <taxon>Pseudomonadota</taxon>
        <taxon>Alphaproteobacteria</taxon>
        <taxon>Hyphomicrobiales</taxon>
        <taxon>Phyllobacteriaceae</taxon>
        <taxon>Phyllobacterium</taxon>
    </lineage>
</organism>
<evidence type="ECO:0000256" key="1">
    <source>
        <dbReference type="ARBA" id="ARBA00009477"/>
    </source>
</evidence>
<comment type="caution">
    <text evidence="7">The sequence shown here is derived from an EMBL/GenBank/DDBJ whole genome shotgun (WGS) entry which is preliminary data.</text>
</comment>
<dbReference type="InterPro" id="IPR058792">
    <property type="entry name" value="Beta-barrel_RND_2"/>
</dbReference>
<dbReference type="EMBL" id="MZMT01000003">
    <property type="protein sequence ID" value="PIO46438.1"/>
    <property type="molecule type" value="Genomic_DNA"/>
</dbReference>
<dbReference type="Gene3D" id="2.40.50.100">
    <property type="match status" value="1"/>
</dbReference>
<dbReference type="NCBIfam" id="TIGR01730">
    <property type="entry name" value="RND_mfp"/>
    <property type="match status" value="1"/>
</dbReference>
<evidence type="ECO:0000259" key="5">
    <source>
        <dbReference type="Pfam" id="PF25954"/>
    </source>
</evidence>
<dbReference type="Gene3D" id="2.40.420.20">
    <property type="match status" value="1"/>
</dbReference>
<dbReference type="InterPro" id="IPR058625">
    <property type="entry name" value="MdtA-like_BSH"/>
</dbReference>
<evidence type="ECO:0000256" key="2">
    <source>
        <dbReference type="SAM" id="Coils"/>
    </source>
</evidence>
<dbReference type="Pfam" id="PF25954">
    <property type="entry name" value="Beta-barrel_RND_2"/>
    <property type="match status" value="1"/>
</dbReference>
<evidence type="ECO:0000313" key="8">
    <source>
        <dbReference type="Proteomes" id="UP000232163"/>
    </source>
</evidence>
<dbReference type="Pfam" id="PF25989">
    <property type="entry name" value="YknX_C"/>
    <property type="match status" value="1"/>
</dbReference>
<sequence length="412" mass="43695">MILLSPPDYPMTHYSKKILLPLALALGFSSSMSASGFAEEKAVAAIQEAKAPVINVTPASKTEMVATITVTGTIVPRQEVAVGTDVAGLLVLELNADQGDVVKEGDILARLDKSSLEIQLAQIEAQRAQADASIAQSEAQIVDAEIAVRQAQEALDRARALSAKGINSKMELDNATNAHDSANARLNTARQALVATKSQLQLVAAQKRDVLLRLEKADVKAPASGVVLSRNALLGGIVSFNAGPLFRIARDQDFELAANIPEIDLPRLKENMPVAVRVSGMDEPVAGRVRLISPEITASSRLGSVKIALDRNPAIRPGNFARAVIELTRRDGISVPLSAVVYHGRSALVQVVKDGVVESRKIELGIRNDRAVEVLKGLAEGEDVVARAGTFVANGDRVTPVRVTDETTGAVQ</sequence>
<proteinExistence type="inferred from homology"/>
<name>A0A2N9W3X0_9HYPH</name>
<comment type="similarity">
    <text evidence="1">Belongs to the membrane fusion protein (MFP) (TC 8.A.1) family.</text>
</comment>
<feature type="domain" description="Multidrug resistance protein MdtA-like barrel-sandwich hybrid" evidence="4">
    <location>
        <begin position="79"/>
        <end position="239"/>
    </location>
</feature>
<evidence type="ECO:0000259" key="6">
    <source>
        <dbReference type="Pfam" id="PF25989"/>
    </source>
</evidence>
<keyword evidence="3" id="KW-0732">Signal</keyword>
<gene>
    <name evidence="7" type="ORF">B5P45_01135</name>
</gene>
<feature type="coiled-coil region" evidence="2">
    <location>
        <begin position="111"/>
        <end position="192"/>
    </location>
</feature>
<dbReference type="PANTHER" id="PTHR30469">
    <property type="entry name" value="MULTIDRUG RESISTANCE PROTEIN MDTA"/>
    <property type="match status" value="1"/>
</dbReference>
<keyword evidence="2" id="KW-0175">Coiled coil</keyword>
<dbReference type="Proteomes" id="UP000232163">
    <property type="component" value="Unassembled WGS sequence"/>
</dbReference>
<feature type="domain" description="CusB-like beta-barrel" evidence="5">
    <location>
        <begin position="256"/>
        <end position="324"/>
    </location>
</feature>
<protein>
    <submittedName>
        <fullName evidence="7">Efflux transporter periplasmic adaptor subunit</fullName>
    </submittedName>
</protein>
<dbReference type="Pfam" id="PF25917">
    <property type="entry name" value="BSH_RND"/>
    <property type="match status" value="1"/>
</dbReference>
<keyword evidence="8" id="KW-1185">Reference proteome</keyword>
<accession>A0A2N9W3X0</accession>
<feature type="chain" id="PRO_5014608344" evidence="3">
    <location>
        <begin position="35"/>
        <end position="412"/>
    </location>
</feature>
<dbReference type="KEGG" id="pht:BLM14_10930"/>
<dbReference type="GO" id="GO:1990281">
    <property type="term" value="C:efflux pump complex"/>
    <property type="evidence" value="ECO:0007669"/>
    <property type="project" value="TreeGrafter"/>
</dbReference>
<dbReference type="InterPro" id="IPR058637">
    <property type="entry name" value="YknX-like_C"/>
</dbReference>
<evidence type="ECO:0000313" key="7">
    <source>
        <dbReference type="EMBL" id="PIO46438.1"/>
    </source>
</evidence>
<dbReference type="PANTHER" id="PTHR30469:SF15">
    <property type="entry name" value="HLYD FAMILY OF SECRETION PROTEINS"/>
    <property type="match status" value="1"/>
</dbReference>
<evidence type="ECO:0000259" key="4">
    <source>
        <dbReference type="Pfam" id="PF25917"/>
    </source>
</evidence>
<dbReference type="AlphaFoldDB" id="A0A2N9W3X0"/>
<dbReference type="Gene3D" id="1.10.287.470">
    <property type="entry name" value="Helix hairpin bin"/>
    <property type="match status" value="1"/>
</dbReference>
<dbReference type="GO" id="GO:0015562">
    <property type="term" value="F:efflux transmembrane transporter activity"/>
    <property type="evidence" value="ECO:0007669"/>
    <property type="project" value="TreeGrafter"/>
</dbReference>